<evidence type="ECO:0000313" key="1">
    <source>
        <dbReference type="EMBL" id="GHI61083.1"/>
    </source>
</evidence>
<sequence length="1182" mass="119445">MADDINLPNLVSHLAVNLDGVAGAVGDAARQGSAMGAALGRGVNRQLDDLLRNLPQVTIDGDSTPLDRDLVRIHREMAQLDAQRIGVDISLPDALRRLQDFETQLQRIGSEHHDVNIRAATAAASRQLEELRQAARRVDDTDVTVHANVDVDEDRVSRFAGSLGRLGRLAGPIAGVAGSIGKVSAVLGTALPAAGALATTLANVAPAAGVAVTGLAAVQLASGAVKLASVGMKDALSAALDPSKAEDYAKALEKLSPEARKFAGAVHDAAPALRDLQQSVQDHVFRGLAGTLESTGKSVLPVLRTNLLSAGDALNTMGKGVLSAGKELADSGTLGKALGSASTGLRNLSGVPKVVVTSLGQIAAAAGPSFERLTAGAAKAAGGIGAKLSKAFESGAMQKAIEHALDLLGQLFTVGANVGRIIGGIFNAMPPGGGGMVSVLQSVTAEIAKIVNTKGVQDGLRSLFQTMATFGATAAPLLGQALSAIAPVLTALGPPAQTLIKALGDGLEPIITALAPVLVQAAGAVGSLVVAAAPLIPVIGQLISDLLPALTPLLEGAERVFTALAPVVTQVAMVAMRVLAPILAQLPGLIQPLVDILADNLTTNLTLFGRLVTELSPSLITLGGSAAELLVALTPLIQVVADLSTKLISGLTPALTPLIQGVGMLAGILATGLAMVISGIVVPSVQALTALLSGDFSGAWSTVTGAVGRANAYILDKMNALGTIIGNGIDTAIRWLKGMGGRAVAALSNLGSGLMSTASSAGNRLVAAISDKIGAAVSKIRELPGRAQSAMGNLGGILFSAGSSVIGGFIDGIESRIGALRSKLSSITSMIPKVKGPPAKDAKLLTPAGRLIIEGLIKGIDESTAKLRSRLAAITKMLPANVTSGYGKAIAKATAELQREVTKRDTVLKNLAAAQKKLDGLVKARSKAATDISSGILSEANITSGHADVNSVTAITVELQQALKKSKEFQANIAALKKAGLRSDLLQQVADAGVAGGAATAAALAKATPAQLKQINDLQSQLAKSASATGATVGDALYGAGIRAAQGLVAGLKSQEKAIETQMTKIAKGMLATVKSVHKTKSPSRAFHAIGVMDMEGWRGGVVARAARVISAARDTARGVLDAASGVGGALASVPTSRQLAGAYGVVGGRGDQNNVINLYGTEATPDGMLRALSWQGLVGGR</sequence>
<dbReference type="PROSITE" id="PS00599">
    <property type="entry name" value="AA_TRANSFER_CLASS_2"/>
    <property type="match status" value="1"/>
</dbReference>
<comment type="caution">
    <text evidence="1">The sequence shown here is derived from an EMBL/GenBank/DDBJ whole genome shotgun (WGS) entry which is preliminary data.</text>
</comment>
<dbReference type="GeneID" id="91470613"/>
<gene>
    <name evidence="1" type="ORF">Saso_27330</name>
</gene>
<accession>A0ABQ3RZ00</accession>
<name>A0ABQ3RZ00_9ACTN</name>
<protein>
    <submittedName>
        <fullName evidence="1">Uncharacterized protein</fullName>
    </submittedName>
</protein>
<dbReference type="Proteomes" id="UP000649259">
    <property type="component" value="Unassembled WGS sequence"/>
</dbReference>
<reference evidence="2" key="1">
    <citation type="submission" date="2023-07" db="EMBL/GenBank/DDBJ databases">
        <title>Whole genome shotgun sequence of Streptomyces cacaoi subsp. asoensis NBRC 13813.</title>
        <authorList>
            <person name="Komaki H."/>
            <person name="Tamura T."/>
        </authorList>
    </citation>
    <scope>NUCLEOTIDE SEQUENCE [LARGE SCALE GENOMIC DNA]</scope>
    <source>
        <strain evidence="2">NBRC 13813</strain>
    </source>
</reference>
<dbReference type="RefSeq" id="WP_189917963.1">
    <property type="nucleotide sequence ID" value="NZ_BMSI01000001.1"/>
</dbReference>
<evidence type="ECO:0000313" key="2">
    <source>
        <dbReference type="Proteomes" id="UP000649259"/>
    </source>
</evidence>
<dbReference type="InterPro" id="IPR001917">
    <property type="entry name" value="Aminotrans_II_pyridoxalP_BS"/>
</dbReference>
<keyword evidence="2" id="KW-1185">Reference proteome</keyword>
<dbReference type="EMBL" id="BNEB01000003">
    <property type="protein sequence ID" value="GHI61083.1"/>
    <property type="molecule type" value="Genomic_DNA"/>
</dbReference>
<proteinExistence type="predicted"/>
<organism evidence="1 2">
    <name type="scientific">Streptomyces asoensis</name>
    <dbReference type="NCBI Taxonomy" id="249586"/>
    <lineage>
        <taxon>Bacteria</taxon>
        <taxon>Bacillati</taxon>
        <taxon>Actinomycetota</taxon>
        <taxon>Actinomycetes</taxon>
        <taxon>Kitasatosporales</taxon>
        <taxon>Streptomycetaceae</taxon>
        <taxon>Streptomyces</taxon>
    </lineage>
</organism>